<proteinExistence type="predicted"/>
<protein>
    <recommendedName>
        <fullName evidence="2">Reverse transcriptase Ty1/copia-type domain-containing protein</fullName>
    </recommendedName>
</protein>
<feature type="compositionally biased region" description="Basic and acidic residues" evidence="1">
    <location>
        <begin position="56"/>
        <end position="67"/>
    </location>
</feature>
<comment type="caution">
    <text evidence="3">The sequence shown here is derived from an EMBL/GenBank/DDBJ whole genome shotgun (WGS) entry which is preliminary data.</text>
</comment>
<dbReference type="Proteomes" id="UP000429607">
    <property type="component" value="Unassembled WGS sequence"/>
</dbReference>
<name>A0A6A3NFL9_9STRA</name>
<sequence>MLMKSTPDLSDIVGFGSPCTVHRHAKNKPLGERGKPAMIIGKSDDMKGYRVYPPQRQERAAQRRHLEDSEETKEEEVHSDARGTTAAKSKRRAKGRWTRKKHQTRSVSRKAAATAKKTNTDDSHNISAADVMNSVRELGPKNFGQAKWTIAMADEPKTLEENGVSAVVVPPIGSHEVGFKDQTDADGARERFKDRLVACGNDQVFDIDYGLTFAAVMDLSTVKVILLFVKRWRVPASHGNIHNANVACTRRGQQQQAGTAVEEVTIWVEAGGKAVEQASPRQLEEIRFTRSVTDMCLHYKRQGGEMTIVFVYVYDLLVTASTANLVEDFFTAMRALSIKDLGLVRNFFGMCVELDGAGGFTPNQQAAIEELMEQYGLAGANGAPPRVRTA</sequence>
<dbReference type="AlphaFoldDB" id="A0A6A3NFL9"/>
<evidence type="ECO:0000313" key="3">
    <source>
        <dbReference type="EMBL" id="KAE9040882.1"/>
    </source>
</evidence>
<dbReference type="EMBL" id="QXFV01000331">
    <property type="protein sequence ID" value="KAE9040882.1"/>
    <property type="molecule type" value="Genomic_DNA"/>
</dbReference>
<feature type="compositionally biased region" description="Basic residues" evidence="1">
    <location>
        <begin position="88"/>
        <end position="108"/>
    </location>
</feature>
<organism evidence="3 4">
    <name type="scientific">Phytophthora rubi</name>
    <dbReference type="NCBI Taxonomy" id="129364"/>
    <lineage>
        <taxon>Eukaryota</taxon>
        <taxon>Sar</taxon>
        <taxon>Stramenopiles</taxon>
        <taxon>Oomycota</taxon>
        <taxon>Peronosporomycetes</taxon>
        <taxon>Peronosporales</taxon>
        <taxon>Peronosporaceae</taxon>
        <taxon>Phytophthora</taxon>
    </lineage>
</organism>
<dbReference type="Pfam" id="PF07727">
    <property type="entry name" value="RVT_2"/>
    <property type="match status" value="1"/>
</dbReference>
<gene>
    <name evidence="3" type="ORF">PR001_g6879</name>
</gene>
<evidence type="ECO:0000259" key="2">
    <source>
        <dbReference type="Pfam" id="PF07727"/>
    </source>
</evidence>
<feature type="region of interest" description="Disordered" evidence="1">
    <location>
        <begin position="24"/>
        <end position="128"/>
    </location>
</feature>
<accession>A0A6A3NFL9</accession>
<feature type="domain" description="Reverse transcriptase Ty1/copia-type" evidence="2">
    <location>
        <begin position="280"/>
        <end position="382"/>
    </location>
</feature>
<reference evidence="3 4" key="1">
    <citation type="submission" date="2018-09" db="EMBL/GenBank/DDBJ databases">
        <title>Genomic investigation of the strawberry pathogen Phytophthora fragariae indicates pathogenicity is determined by transcriptional variation in three key races.</title>
        <authorList>
            <person name="Adams T.M."/>
            <person name="Armitage A.D."/>
            <person name="Sobczyk M.K."/>
            <person name="Bates H.J."/>
            <person name="Dunwell J.M."/>
            <person name="Nellist C.F."/>
            <person name="Harrison R.J."/>
        </authorList>
    </citation>
    <scope>NUCLEOTIDE SEQUENCE [LARGE SCALE GENOMIC DNA]</scope>
    <source>
        <strain evidence="3 4">SCRP249</strain>
    </source>
</reference>
<dbReference type="InterPro" id="IPR013103">
    <property type="entry name" value="RVT_2"/>
</dbReference>
<evidence type="ECO:0000313" key="4">
    <source>
        <dbReference type="Proteomes" id="UP000429607"/>
    </source>
</evidence>
<evidence type="ECO:0000256" key="1">
    <source>
        <dbReference type="SAM" id="MobiDB-lite"/>
    </source>
</evidence>